<organism evidence="5 6">
    <name type="scientific">Novipirellula herctigrandis</name>
    <dbReference type="NCBI Taxonomy" id="2527986"/>
    <lineage>
        <taxon>Bacteria</taxon>
        <taxon>Pseudomonadati</taxon>
        <taxon>Planctomycetota</taxon>
        <taxon>Planctomycetia</taxon>
        <taxon>Pirellulales</taxon>
        <taxon>Pirellulaceae</taxon>
        <taxon>Novipirellula</taxon>
    </lineage>
</organism>
<reference evidence="5 6" key="1">
    <citation type="submission" date="2019-02" db="EMBL/GenBank/DDBJ databases">
        <title>Deep-cultivation of Planctomycetes and their phenomic and genomic characterization uncovers novel biology.</title>
        <authorList>
            <person name="Wiegand S."/>
            <person name="Jogler M."/>
            <person name="Boedeker C."/>
            <person name="Pinto D."/>
            <person name="Vollmers J."/>
            <person name="Rivas-Marin E."/>
            <person name="Kohn T."/>
            <person name="Peeters S.H."/>
            <person name="Heuer A."/>
            <person name="Rast P."/>
            <person name="Oberbeckmann S."/>
            <person name="Bunk B."/>
            <person name="Jeske O."/>
            <person name="Meyerdierks A."/>
            <person name="Storesund J.E."/>
            <person name="Kallscheuer N."/>
            <person name="Luecker S."/>
            <person name="Lage O.M."/>
            <person name="Pohl T."/>
            <person name="Merkel B.J."/>
            <person name="Hornburger P."/>
            <person name="Mueller R.-W."/>
            <person name="Bruemmer F."/>
            <person name="Labrenz M."/>
            <person name="Spormann A.M."/>
            <person name="Op Den Camp H."/>
            <person name="Overmann J."/>
            <person name="Amann R."/>
            <person name="Jetten M.S.M."/>
            <person name="Mascher T."/>
            <person name="Medema M.H."/>
            <person name="Devos D.P."/>
            <person name="Kaster A.-K."/>
            <person name="Ovreas L."/>
            <person name="Rohde M."/>
            <person name="Galperin M.Y."/>
            <person name="Jogler C."/>
        </authorList>
    </citation>
    <scope>NUCLEOTIDE SEQUENCE [LARGE SCALE GENOMIC DNA]</scope>
    <source>
        <strain evidence="5 6">CA13</strain>
    </source>
</reference>
<comment type="caution">
    <text evidence="5">The sequence shown here is derived from an EMBL/GenBank/DDBJ whole genome shotgun (WGS) entry which is preliminary data.</text>
</comment>
<evidence type="ECO:0000259" key="4">
    <source>
        <dbReference type="Pfam" id="PF25954"/>
    </source>
</evidence>
<sequence length="265" mass="29612">MVCWVSCSPATEIQGFTEPYQDIDVAASEMGIVEAIHIKEGDRVTENQLLVQMDDSVLEVTLEIAKSIKQSRGRLESAMEDLHQQTITVKKLNELIARKHASSQELDRAESKRRIAQANLKAIQEELQVKTLEYERTLVQLEKRCLRSPIDGVVTRVLRDCGESVLPSDPVIVRVVQLDPLLVIFLVPADLARELSVGRAVNVRFMDPTHMASGSIEFVSPTIDPQSGTTRVRVRLPNPDERLHCGTTCYLDFADTYSPLAAKHP</sequence>
<name>A0A5C5YW12_9BACT</name>
<dbReference type="GO" id="GO:1990281">
    <property type="term" value="C:efflux pump complex"/>
    <property type="evidence" value="ECO:0007669"/>
    <property type="project" value="TreeGrafter"/>
</dbReference>
<evidence type="ECO:0000313" key="5">
    <source>
        <dbReference type="EMBL" id="TWT78951.1"/>
    </source>
</evidence>
<dbReference type="PANTHER" id="PTHR30469:SF15">
    <property type="entry name" value="HLYD FAMILY OF SECRETION PROTEINS"/>
    <property type="match status" value="1"/>
</dbReference>
<dbReference type="Gene3D" id="2.40.30.170">
    <property type="match status" value="1"/>
</dbReference>
<dbReference type="Gene3D" id="2.40.50.100">
    <property type="match status" value="1"/>
</dbReference>
<dbReference type="Pfam" id="PF25917">
    <property type="entry name" value="BSH_RND"/>
    <property type="match status" value="1"/>
</dbReference>
<evidence type="ECO:0000256" key="1">
    <source>
        <dbReference type="ARBA" id="ARBA00009477"/>
    </source>
</evidence>
<feature type="domain" description="CusB-like beta-barrel" evidence="4">
    <location>
        <begin position="187"/>
        <end position="255"/>
    </location>
</feature>
<dbReference type="PANTHER" id="PTHR30469">
    <property type="entry name" value="MULTIDRUG RESISTANCE PROTEIN MDTA"/>
    <property type="match status" value="1"/>
</dbReference>
<dbReference type="EMBL" id="SJPJ01000001">
    <property type="protein sequence ID" value="TWT78951.1"/>
    <property type="molecule type" value="Genomic_DNA"/>
</dbReference>
<feature type="coiled-coil region" evidence="2">
    <location>
        <begin position="75"/>
        <end position="144"/>
    </location>
</feature>
<accession>A0A5C5YW12</accession>
<evidence type="ECO:0000256" key="2">
    <source>
        <dbReference type="SAM" id="Coils"/>
    </source>
</evidence>
<protein>
    <submittedName>
        <fullName evidence="5">Multidrug resistance protein MdtE</fullName>
    </submittedName>
</protein>
<keyword evidence="2" id="KW-0175">Coiled coil</keyword>
<dbReference type="Proteomes" id="UP000315010">
    <property type="component" value="Unassembled WGS sequence"/>
</dbReference>
<evidence type="ECO:0000259" key="3">
    <source>
        <dbReference type="Pfam" id="PF25917"/>
    </source>
</evidence>
<dbReference type="Gene3D" id="1.10.287.470">
    <property type="entry name" value="Helix hairpin bin"/>
    <property type="match status" value="1"/>
</dbReference>
<dbReference type="SUPFAM" id="SSF111369">
    <property type="entry name" value="HlyD-like secretion proteins"/>
    <property type="match status" value="1"/>
</dbReference>
<dbReference type="GO" id="GO:0015562">
    <property type="term" value="F:efflux transmembrane transporter activity"/>
    <property type="evidence" value="ECO:0007669"/>
    <property type="project" value="TreeGrafter"/>
</dbReference>
<evidence type="ECO:0000313" key="6">
    <source>
        <dbReference type="Proteomes" id="UP000315010"/>
    </source>
</evidence>
<dbReference type="InterPro" id="IPR006143">
    <property type="entry name" value="RND_pump_MFP"/>
</dbReference>
<dbReference type="Pfam" id="PF25954">
    <property type="entry name" value="Beta-barrel_RND_2"/>
    <property type="match status" value="1"/>
</dbReference>
<comment type="similarity">
    <text evidence="1">Belongs to the membrane fusion protein (MFP) (TC 8.A.1) family.</text>
</comment>
<dbReference type="NCBIfam" id="TIGR01730">
    <property type="entry name" value="RND_mfp"/>
    <property type="match status" value="1"/>
</dbReference>
<dbReference type="InterPro" id="IPR058792">
    <property type="entry name" value="Beta-barrel_RND_2"/>
</dbReference>
<feature type="domain" description="Multidrug resistance protein MdtA-like barrel-sandwich hybrid" evidence="3">
    <location>
        <begin position="23"/>
        <end position="168"/>
    </location>
</feature>
<keyword evidence="6" id="KW-1185">Reference proteome</keyword>
<dbReference type="AlphaFoldDB" id="A0A5C5YW12"/>
<proteinExistence type="inferred from homology"/>
<dbReference type="InterPro" id="IPR058625">
    <property type="entry name" value="MdtA-like_BSH"/>
</dbReference>
<gene>
    <name evidence="5" type="primary">mdtE_1</name>
    <name evidence="5" type="ORF">CA13_03480</name>
</gene>